<accession>A0A257LUH8</accession>
<dbReference type="Pfam" id="PF00753">
    <property type="entry name" value="Lactamase_B"/>
    <property type="match status" value="1"/>
</dbReference>
<protein>
    <recommendedName>
        <fullName evidence="1">Metallo-beta-lactamase domain-containing protein</fullName>
    </recommendedName>
</protein>
<dbReference type="Gene3D" id="3.60.15.10">
    <property type="entry name" value="Ribonuclease Z/Hydroxyacylglutathione hydrolase-like"/>
    <property type="match status" value="1"/>
</dbReference>
<dbReference type="CDD" id="cd07721">
    <property type="entry name" value="yflN-like_MBL-fold"/>
    <property type="match status" value="1"/>
</dbReference>
<proteinExistence type="predicted"/>
<dbReference type="AlphaFoldDB" id="A0A257LUH8"/>
<dbReference type="InterPro" id="IPR036866">
    <property type="entry name" value="RibonucZ/Hydroxyglut_hydro"/>
</dbReference>
<dbReference type="PANTHER" id="PTHR42951">
    <property type="entry name" value="METALLO-BETA-LACTAMASE DOMAIN-CONTAINING"/>
    <property type="match status" value="1"/>
</dbReference>
<dbReference type="SUPFAM" id="SSF56281">
    <property type="entry name" value="Metallo-hydrolase/oxidoreductase"/>
    <property type="match status" value="1"/>
</dbReference>
<dbReference type="InterPro" id="IPR050855">
    <property type="entry name" value="NDM-1-like"/>
</dbReference>
<sequence>MKIVDGVHRIRLFPSSVYLVEGEKLILIDTGVPGYTGRILRYIRKMGRDPRDIGFIVLTHHHIDHIGNARRLKHITGSKVVAHEIEAPYIEGKQRVWKDGRIWWTRLLLWIGHMMFKKCFTKVDIKLRDGDKIGNLKVIHVPGHTKGSIALLDEHRRILFPGDTVPYTLAYMRLKKGPNPYSWDVNKECESLKKLANFDYELLLPNDLKIVTQRGAEFVRQFVHHACN</sequence>
<evidence type="ECO:0000313" key="3">
    <source>
        <dbReference type="Proteomes" id="UP000216312"/>
    </source>
</evidence>
<evidence type="ECO:0000313" key="2">
    <source>
        <dbReference type="EMBL" id="OYV03082.1"/>
    </source>
</evidence>
<dbReference type="InterPro" id="IPR001279">
    <property type="entry name" value="Metallo-B-lactamas"/>
</dbReference>
<comment type="caution">
    <text evidence="2">The sequence shown here is derived from an EMBL/GenBank/DDBJ whole genome shotgun (WGS) entry which is preliminary data.</text>
</comment>
<name>A0A257LUH8_UNCW3</name>
<evidence type="ECO:0000259" key="1">
    <source>
        <dbReference type="SMART" id="SM00849"/>
    </source>
</evidence>
<dbReference type="Proteomes" id="UP000216312">
    <property type="component" value="Unassembled WGS sequence"/>
</dbReference>
<dbReference type="PANTHER" id="PTHR42951:SF17">
    <property type="entry name" value="METALLO-BETA-LACTAMASE DOMAIN-CONTAINING PROTEIN"/>
    <property type="match status" value="1"/>
</dbReference>
<reference evidence="3" key="1">
    <citation type="submission" date="2017-07" db="EMBL/GenBank/DDBJ databases">
        <title>Novel pathways for hydrocarbon cycling and metabolic interdependencies in hydrothermal sediment communities.</title>
        <authorList>
            <person name="Dombrowski N."/>
            <person name="Seitz K."/>
            <person name="Teske A."/>
            <person name="Baker B."/>
        </authorList>
    </citation>
    <scope>NUCLEOTIDE SEQUENCE [LARGE SCALE GENOMIC DNA]</scope>
</reference>
<dbReference type="EMBL" id="NMUJ01000023">
    <property type="protein sequence ID" value="OYV03082.1"/>
    <property type="molecule type" value="Genomic_DNA"/>
</dbReference>
<feature type="domain" description="Metallo-beta-lactamase" evidence="1">
    <location>
        <begin position="14"/>
        <end position="207"/>
    </location>
</feature>
<gene>
    <name evidence="2" type="ORF">CGW93_02450</name>
</gene>
<dbReference type="SMART" id="SM00849">
    <property type="entry name" value="Lactamase_B"/>
    <property type="match status" value="1"/>
</dbReference>
<organism evidence="2 3">
    <name type="scientific">candidate division WOR-3 bacterium 4484_18</name>
    <dbReference type="NCBI Taxonomy" id="2020626"/>
    <lineage>
        <taxon>Bacteria</taxon>
        <taxon>Bacteria division WOR-3</taxon>
    </lineage>
</organism>